<evidence type="ECO:0000313" key="1">
    <source>
        <dbReference type="EMBL" id="KUM75151.1"/>
    </source>
</evidence>
<dbReference type="GO" id="GO:0016706">
    <property type="term" value="F:2-oxoglutarate-dependent dioxygenase activity"/>
    <property type="evidence" value="ECO:0007669"/>
    <property type="project" value="UniProtKB-ARBA"/>
</dbReference>
<dbReference type="Proteomes" id="UP000054024">
    <property type="component" value="Unassembled WGS sequence"/>
</dbReference>
<dbReference type="PANTHER" id="PTHR20883:SF48">
    <property type="entry name" value="ECTOINE DIOXYGENASE"/>
    <property type="match status" value="1"/>
</dbReference>
<evidence type="ECO:0000313" key="2">
    <source>
        <dbReference type="Proteomes" id="UP000054024"/>
    </source>
</evidence>
<dbReference type="NCBIfam" id="TIGR01762">
    <property type="entry name" value="chlorin-enz"/>
    <property type="match status" value="1"/>
</dbReference>
<dbReference type="OrthoDB" id="9796766at2"/>
<sequence>MANAVGAAVNYALSERELEQFQRDGFIGPFDVYGPEEMERALQAMRPKLIDSRQGVYHQGDALSGTTNLASYDRHLDVDFLARHITRPEIVDRVTSVLGADALCWRTEFFPKYPGDEGTDWHQADNFANVGKHPQIVWPQDASFGGALTVWTAFTDSTLDNGCLQFIPGSHKTMNYDENKVIEYDADRINQSVKNGVRRGFYGYDYRQLQKDPNWSPDESKAESMVMRQGQAIMFWSTLMHASHPHSGLTDQMRLGFTARYVPTPVRVYPYQDTLAEYGVEVSLEKWGCVLVSGKDEFGHNRFVDRTVNGTPFEVR</sequence>
<organism evidence="1 2">
    <name type="scientific">Streptomyces curacoi</name>
    <dbReference type="NCBI Taxonomy" id="146536"/>
    <lineage>
        <taxon>Bacteria</taxon>
        <taxon>Bacillati</taxon>
        <taxon>Actinomycetota</taxon>
        <taxon>Actinomycetes</taxon>
        <taxon>Kitasatosporales</taxon>
        <taxon>Streptomycetaceae</taxon>
        <taxon>Streptomyces</taxon>
    </lineage>
</organism>
<dbReference type="AlphaFoldDB" id="A0A124H1H9"/>
<dbReference type="GO" id="GO:0005506">
    <property type="term" value="F:iron ion binding"/>
    <property type="evidence" value="ECO:0007669"/>
    <property type="project" value="UniProtKB-ARBA"/>
</dbReference>
<gene>
    <name evidence="1" type="ORF">AQI70_16670</name>
</gene>
<dbReference type="Gene3D" id="2.60.120.620">
    <property type="entry name" value="q2cbj1_9rhob like domain"/>
    <property type="match status" value="1"/>
</dbReference>
<reference evidence="1 2" key="1">
    <citation type="submission" date="2015-10" db="EMBL/GenBank/DDBJ databases">
        <title>Draft genome sequence of Streptomyces curacoi DSM 40107, type strain for the species Streptomyces curacoi.</title>
        <authorList>
            <person name="Ruckert C."/>
            <person name="Winkler A."/>
            <person name="Kalinowski J."/>
            <person name="Kampfer P."/>
            <person name="Glaeser S."/>
        </authorList>
    </citation>
    <scope>NUCLEOTIDE SEQUENCE [LARGE SCALE GENOMIC DNA]</scope>
    <source>
        <strain evidence="1 2">DSM 40107</strain>
    </source>
</reference>
<protein>
    <submittedName>
        <fullName evidence="1">Chemotaxis protein CheX</fullName>
    </submittedName>
</protein>
<dbReference type="InterPro" id="IPR010092">
    <property type="entry name" value="Chlorin_enz"/>
</dbReference>
<dbReference type="InterPro" id="IPR008775">
    <property type="entry name" value="Phytyl_CoA_dOase-like"/>
</dbReference>
<dbReference type="STRING" id="146536.AQI70_16670"/>
<dbReference type="Pfam" id="PF05721">
    <property type="entry name" value="PhyH"/>
    <property type="match status" value="1"/>
</dbReference>
<dbReference type="PANTHER" id="PTHR20883">
    <property type="entry name" value="PHYTANOYL-COA DIOXYGENASE DOMAIN CONTAINING 1"/>
    <property type="match status" value="1"/>
</dbReference>
<accession>A0A124H1H9</accession>
<dbReference type="SUPFAM" id="SSF51197">
    <property type="entry name" value="Clavaminate synthase-like"/>
    <property type="match status" value="1"/>
</dbReference>
<dbReference type="EMBL" id="LMWJ01000012">
    <property type="protein sequence ID" value="KUM75151.1"/>
    <property type="molecule type" value="Genomic_DNA"/>
</dbReference>
<name>A0A124H1H9_9ACTN</name>
<keyword evidence="2" id="KW-1185">Reference proteome</keyword>
<proteinExistence type="predicted"/>
<comment type="caution">
    <text evidence="1">The sequence shown here is derived from an EMBL/GenBank/DDBJ whole genome shotgun (WGS) entry which is preliminary data.</text>
</comment>
<dbReference type="RefSeq" id="WP_062149972.1">
    <property type="nucleotide sequence ID" value="NZ_KQ947987.1"/>
</dbReference>